<dbReference type="Proteomes" id="UP000218542">
    <property type="component" value="Unassembled WGS sequence"/>
</dbReference>
<dbReference type="InterPro" id="IPR000089">
    <property type="entry name" value="Biotin_lipoyl"/>
</dbReference>
<organism evidence="4 5">
    <name type="scientific">Candidatus Scalindua japonica</name>
    <dbReference type="NCBI Taxonomy" id="1284222"/>
    <lineage>
        <taxon>Bacteria</taxon>
        <taxon>Pseudomonadati</taxon>
        <taxon>Planctomycetota</taxon>
        <taxon>Candidatus Brocadiia</taxon>
        <taxon>Candidatus Brocadiales</taxon>
        <taxon>Candidatus Scalinduaceae</taxon>
        <taxon>Candidatus Scalindua</taxon>
    </lineage>
</organism>
<keyword evidence="1" id="KW-0450">Lipoyl</keyword>
<dbReference type="RefSeq" id="WP_096894661.1">
    <property type="nucleotide sequence ID" value="NZ_BAOS01000020.1"/>
</dbReference>
<dbReference type="AlphaFoldDB" id="A0A286TZG6"/>
<gene>
    <name evidence="4" type="ORF">SCALIN_C20_0044</name>
</gene>
<dbReference type="PROSITE" id="PS50968">
    <property type="entry name" value="BIOTINYL_LIPOYL"/>
    <property type="match status" value="1"/>
</dbReference>
<dbReference type="OrthoDB" id="9796712at2"/>
<dbReference type="GO" id="GO:0005960">
    <property type="term" value="C:glycine cleavage complex"/>
    <property type="evidence" value="ECO:0007669"/>
    <property type="project" value="InterPro"/>
</dbReference>
<dbReference type="EMBL" id="BAOS01000020">
    <property type="protein sequence ID" value="GAX61267.1"/>
    <property type="molecule type" value="Genomic_DNA"/>
</dbReference>
<dbReference type="GO" id="GO:0019464">
    <property type="term" value="P:glycine decarboxylation via glycine cleavage system"/>
    <property type="evidence" value="ECO:0007669"/>
    <property type="project" value="InterPro"/>
</dbReference>
<evidence type="ECO:0000259" key="3">
    <source>
        <dbReference type="PROSITE" id="PS50968"/>
    </source>
</evidence>
<dbReference type="SUPFAM" id="SSF51230">
    <property type="entry name" value="Single hybrid motif"/>
    <property type="match status" value="1"/>
</dbReference>
<dbReference type="Pfam" id="PF01597">
    <property type="entry name" value="GCV_H"/>
    <property type="match status" value="1"/>
</dbReference>
<dbReference type="InterPro" id="IPR011053">
    <property type="entry name" value="Single_hybrid_motif"/>
</dbReference>
<dbReference type="InterPro" id="IPR002930">
    <property type="entry name" value="GCV_H"/>
</dbReference>
<sequence length="175" mass="19913">MKKAKIKYAPEHNWIELKRKVVTIGITDYLTDALGDLIDLCLPKVGEEVIYGISYGEIESINTLHDLIAPLSGEIVKVNTDLSTSLKTLQKDPYGDGWFIKVRLAEDDNLDSLMDEDEYEDYIKNIKKQVKEAGKKKKKVEAKKEEEKKAEKKTVKKTVEKVTTKKKAAAKSKKR</sequence>
<evidence type="ECO:0000256" key="1">
    <source>
        <dbReference type="ARBA" id="ARBA00022823"/>
    </source>
</evidence>
<dbReference type="GO" id="GO:0005829">
    <property type="term" value="C:cytosol"/>
    <property type="evidence" value="ECO:0007669"/>
    <property type="project" value="TreeGrafter"/>
</dbReference>
<reference evidence="4 5" key="1">
    <citation type="journal article" date="2017" name="Environ. Microbiol. Rep.">
        <title>Genetic diversity of marine anaerobic ammonium-oxidizing bacteria as revealed by genomic and proteomic analyses of 'Candidatus Scalindua japonica'.</title>
        <authorList>
            <person name="Oshiki M."/>
            <person name="Mizuto K."/>
            <person name="Kimura Z."/>
            <person name="Kindaichi T."/>
            <person name="Satoh H."/>
            <person name="Okabe S."/>
        </authorList>
    </citation>
    <scope>NUCLEOTIDE SEQUENCE [LARGE SCALE GENOMIC DNA]</scope>
    <source>
        <strain evidence="5">husup-a2</strain>
    </source>
</reference>
<dbReference type="PANTHER" id="PTHR11715:SF3">
    <property type="entry name" value="GLYCINE CLEAVAGE SYSTEM H PROTEIN-RELATED"/>
    <property type="match status" value="1"/>
</dbReference>
<evidence type="ECO:0000313" key="5">
    <source>
        <dbReference type="Proteomes" id="UP000218542"/>
    </source>
</evidence>
<evidence type="ECO:0000313" key="4">
    <source>
        <dbReference type="EMBL" id="GAX61267.1"/>
    </source>
</evidence>
<feature type="compositionally biased region" description="Basic residues" evidence="2">
    <location>
        <begin position="164"/>
        <end position="175"/>
    </location>
</feature>
<protein>
    <submittedName>
        <fullName evidence="4">Glycine cleavage system H protein</fullName>
    </submittedName>
</protein>
<feature type="domain" description="Lipoyl-binding" evidence="3">
    <location>
        <begin position="21"/>
        <end position="103"/>
    </location>
</feature>
<dbReference type="PANTHER" id="PTHR11715">
    <property type="entry name" value="GLYCINE CLEAVAGE SYSTEM H PROTEIN"/>
    <property type="match status" value="1"/>
</dbReference>
<feature type="region of interest" description="Disordered" evidence="2">
    <location>
        <begin position="131"/>
        <end position="175"/>
    </location>
</feature>
<dbReference type="CDD" id="cd06848">
    <property type="entry name" value="GCS_H"/>
    <property type="match status" value="1"/>
</dbReference>
<dbReference type="NCBIfam" id="NF002270">
    <property type="entry name" value="PRK01202.1"/>
    <property type="match status" value="1"/>
</dbReference>
<dbReference type="Gene3D" id="2.40.50.100">
    <property type="match status" value="1"/>
</dbReference>
<accession>A0A286TZG6</accession>
<evidence type="ECO:0000256" key="2">
    <source>
        <dbReference type="SAM" id="MobiDB-lite"/>
    </source>
</evidence>
<dbReference type="GO" id="GO:0009249">
    <property type="term" value="P:protein lipoylation"/>
    <property type="evidence" value="ECO:0007669"/>
    <property type="project" value="TreeGrafter"/>
</dbReference>
<name>A0A286TZG6_9BACT</name>
<proteinExistence type="predicted"/>
<feature type="compositionally biased region" description="Basic and acidic residues" evidence="2">
    <location>
        <begin position="142"/>
        <end position="163"/>
    </location>
</feature>
<dbReference type="InterPro" id="IPR033753">
    <property type="entry name" value="GCV_H/Fam206"/>
</dbReference>
<comment type="caution">
    <text evidence="4">The sequence shown here is derived from an EMBL/GenBank/DDBJ whole genome shotgun (WGS) entry which is preliminary data.</text>
</comment>
<keyword evidence="5" id="KW-1185">Reference proteome</keyword>